<feature type="transmembrane region" description="Helical" evidence="1">
    <location>
        <begin position="35"/>
        <end position="54"/>
    </location>
</feature>
<dbReference type="RefSeq" id="WP_181742385.1">
    <property type="nucleotide sequence ID" value="NZ_JACEOL010000089.1"/>
</dbReference>
<dbReference type="AlphaFoldDB" id="A0A7W1XVB9"/>
<feature type="non-terminal residue" evidence="2">
    <location>
        <position position="99"/>
    </location>
</feature>
<keyword evidence="1" id="KW-0472">Membrane</keyword>
<protein>
    <submittedName>
        <fullName evidence="2">Uncharacterized protein</fullName>
    </submittedName>
</protein>
<gene>
    <name evidence="2" type="ORF">H2C83_16830</name>
</gene>
<dbReference type="EMBL" id="JACEOL010000089">
    <property type="protein sequence ID" value="MBA4603915.1"/>
    <property type="molecule type" value="Genomic_DNA"/>
</dbReference>
<proteinExistence type="predicted"/>
<organism evidence="2 3">
    <name type="scientific">Thermoactinomyces mirandus</name>
    <dbReference type="NCBI Taxonomy" id="2756294"/>
    <lineage>
        <taxon>Bacteria</taxon>
        <taxon>Bacillati</taxon>
        <taxon>Bacillota</taxon>
        <taxon>Bacilli</taxon>
        <taxon>Bacillales</taxon>
        <taxon>Thermoactinomycetaceae</taxon>
        <taxon>Thermoactinomyces</taxon>
    </lineage>
</organism>
<keyword evidence="3" id="KW-1185">Reference proteome</keyword>
<reference evidence="2 3" key="1">
    <citation type="submission" date="2020-07" db="EMBL/GenBank/DDBJ databases">
        <title>Thermoactinomyces phylogeny.</title>
        <authorList>
            <person name="Dunlap C."/>
        </authorList>
    </citation>
    <scope>NUCLEOTIDE SEQUENCE [LARGE SCALE GENOMIC DNA]</scope>
    <source>
        <strain evidence="2 3">AMNI-1</strain>
    </source>
</reference>
<comment type="caution">
    <text evidence="2">The sequence shown here is derived from an EMBL/GenBank/DDBJ whole genome shotgun (WGS) entry which is preliminary data.</text>
</comment>
<keyword evidence="1" id="KW-1133">Transmembrane helix</keyword>
<sequence>MTCRNICSNGQAIFTALIQFSVIIRMRKMNHQVKAIILLLVVAITVFGTLEVYADPASGSFDVPQIREDFTNFIVYDREKAVQYAKKWSDEQNQGKFHP</sequence>
<keyword evidence="1" id="KW-0812">Transmembrane</keyword>
<evidence type="ECO:0000313" key="3">
    <source>
        <dbReference type="Proteomes" id="UP000538292"/>
    </source>
</evidence>
<evidence type="ECO:0000256" key="1">
    <source>
        <dbReference type="SAM" id="Phobius"/>
    </source>
</evidence>
<dbReference type="Proteomes" id="UP000538292">
    <property type="component" value="Unassembled WGS sequence"/>
</dbReference>
<name>A0A7W1XVB9_9BACL</name>
<accession>A0A7W1XVB9</accession>
<evidence type="ECO:0000313" key="2">
    <source>
        <dbReference type="EMBL" id="MBA4603915.1"/>
    </source>
</evidence>